<evidence type="ECO:0000313" key="1">
    <source>
        <dbReference type="EMBL" id="PQM50306.1"/>
    </source>
</evidence>
<keyword evidence="2" id="KW-1185">Reference proteome</keyword>
<organism evidence="1 2">
    <name type="scientific">Mycolicibacter virginiensis</name>
    <dbReference type="NCBI Taxonomy" id="1795032"/>
    <lineage>
        <taxon>Bacteria</taxon>
        <taxon>Bacillati</taxon>
        <taxon>Actinomycetota</taxon>
        <taxon>Actinomycetes</taxon>
        <taxon>Mycobacteriales</taxon>
        <taxon>Mycobacteriaceae</taxon>
        <taxon>Mycolicibacter</taxon>
    </lineage>
</organism>
<dbReference type="AlphaFoldDB" id="A0A9X7NWV8"/>
<gene>
    <name evidence="1" type="ORF">C5U48_20725</name>
</gene>
<name>A0A9X7NWV8_9MYCO</name>
<sequence>MDRRNDDDAQSYRAEIDAASFDGIAAHFRESAEGLMSLRGDSINADIAEAVSAADAASRDTLRSASRTFQEIADELRRQHGI</sequence>
<comment type="caution">
    <text evidence="1">The sequence shown here is derived from an EMBL/GenBank/DDBJ whole genome shotgun (WGS) entry which is preliminary data.</text>
</comment>
<dbReference type="RefSeq" id="WP_105295731.1">
    <property type="nucleotide sequence ID" value="NZ_PUEV01000106.1"/>
</dbReference>
<protein>
    <submittedName>
        <fullName evidence="1">Uncharacterized protein</fullName>
    </submittedName>
</protein>
<dbReference type="EMBL" id="PUEV01000106">
    <property type="protein sequence ID" value="PQM50306.1"/>
    <property type="molecule type" value="Genomic_DNA"/>
</dbReference>
<reference evidence="1 2" key="1">
    <citation type="submission" date="2018-02" db="EMBL/GenBank/DDBJ databases">
        <title>Draft genome sequence of Mycobacterium virginiense isolated from mud of a swine farm in Japan.</title>
        <authorList>
            <person name="Ohya K."/>
        </authorList>
    </citation>
    <scope>NUCLEOTIDE SEQUENCE [LARGE SCALE GENOMIC DNA]</scope>
    <source>
        <strain evidence="1 2">GF75</strain>
    </source>
</reference>
<dbReference type="Proteomes" id="UP000237911">
    <property type="component" value="Unassembled WGS sequence"/>
</dbReference>
<evidence type="ECO:0000313" key="2">
    <source>
        <dbReference type="Proteomes" id="UP000237911"/>
    </source>
</evidence>
<proteinExistence type="predicted"/>
<accession>A0A9X7NWV8</accession>